<dbReference type="Gene3D" id="3.40.190.10">
    <property type="entry name" value="Periplasmic binding protein-like II"/>
    <property type="match status" value="1"/>
</dbReference>
<evidence type="ECO:0000256" key="4">
    <source>
        <dbReference type="ARBA" id="ARBA00022729"/>
    </source>
</evidence>
<dbReference type="Gene3D" id="3.90.76.10">
    <property type="entry name" value="Dipeptide-binding Protein, Domain 1"/>
    <property type="match status" value="1"/>
</dbReference>
<sequence>MTSRRRPVRALIPLFLLALLAACSGGAGGNSSSDGTPDPDGTLIWGWHLPTSWDPVASTAGQDVHALALAYDALVQQENDGDARPGLAESWSYNDTGDQITFTLRPDLTFSDGTPVDAEAVRANIERGQTQSNSTIAAQLAVITGVTVVDELNVTFQLDQPDYQIPLLMAGKTGMLVSPTAFAADVDGLAIAPVGSGPFVLTEYVPDSRAVFERNADYWNAENILLGGVELKPPPDPTVAVAGLTSGQFDIAVVPPAQVAAAEAAQLTVEEQRVFTVRTLDVNNTVAPYDNPLVLQALSHAIDRQALVDVAYFGHGEPNWQPFPEGYLAYDESLDDLYAYDPDTAADLLTEAGHPDGIDLTLTIGSAADQALAEQIQAQVAEAGITITIEVATPGVSNYISRQYPLFLDSFSGRESPLQALEVLFGPEGLMNLGRNSPPELDAAIDAARQVPLDDPAYAETLQTAVHTAVTTMPNTFLFTWPRLYVHGDNVHDWQHQIGTVRFEGVWVE</sequence>
<organism evidence="7 8">
    <name type="scientific">Occultella aeris</name>
    <dbReference type="NCBI Taxonomy" id="2761496"/>
    <lineage>
        <taxon>Bacteria</taxon>
        <taxon>Bacillati</taxon>
        <taxon>Actinomycetota</taxon>
        <taxon>Actinomycetes</taxon>
        <taxon>Micrococcales</taxon>
        <taxon>Ruaniaceae</taxon>
        <taxon>Occultella</taxon>
    </lineage>
</organism>
<dbReference type="RefSeq" id="WP_156742387.1">
    <property type="nucleotide sequence ID" value="NZ_CACRYJ010000055.1"/>
</dbReference>
<protein>
    <submittedName>
        <fullName evidence="7">Glutathione-binding protein GsiB</fullName>
    </submittedName>
</protein>
<dbReference type="SUPFAM" id="SSF53850">
    <property type="entry name" value="Periplasmic binding protein-like II"/>
    <property type="match status" value="1"/>
</dbReference>
<comment type="similarity">
    <text evidence="2">Belongs to the bacterial solute-binding protein 5 family.</text>
</comment>
<keyword evidence="4 5" id="KW-0732">Signal</keyword>
<dbReference type="PANTHER" id="PTHR30290">
    <property type="entry name" value="PERIPLASMIC BINDING COMPONENT OF ABC TRANSPORTER"/>
    <property type="match status" value="1"/>
</dbReference>
<dbReference type="InterPro" id="IPR030678">
    <property type="entry name" value="Peptide/Ni-bd"/>
</dbReference>
<dbReference type="InterPro" id="IPR039424">
    <property type="entry name" value="SBP_5"/>
</dbReference>
<dbReference type="GO" id="GO:0030313">
    <property type="term" value="C:cell envelope"/>
    <property type="evidence" value="ECO:0007669"/>
    <property type="project" value="UniProtKB-SubCell"/>
</dbReference>
<dbReference type="PROSITE" id="PS51257">
    <property type="entry name" value="PROKAR_LIPOPROTEIN"/>
    <property type="match status" value="1"/>
</dbReference>
<gene>
    <name evidence="7" type="primary">gsiB_1</name>
    <name evidence="7" type="ORF">HALOF300_03732</name>
</gene>
<dbReference type="GO" id="GO:0042597">
    <property type="term" value="C:periplasmic space"/>
    <property type="evidence" value="ECO:0007669"/>
    <property type="project" value="UniProtKB-ARBA"/>
</dbReference>
<proteinExistence type="inferred from homology"/>
<dbReference type="PIRSF" id="PIRSF002741">
    <property type="entry name" value="MppA"/>
    <property type="match status" value="1"/>
</dbReference>
<evidence type="ECO:0000256" key="2">
    <source>
        <dbReference type="ARBA" id="ARBA00005695"/>
    </source>
</evidence>
<evidence type="ECO:0000256" key="5">
    <source>
        <dbReference type="SAM" id="SignalP"/>
    </source>
</evidence>
<evidence type="ECO:0000259" key="6">
    <source>
        <dbReference type="Pfam" id="PF00496"/>
    </source>
</evidence>
<keyword evidence="8" id="KW-1185">Reference proteome</keyword>
<evidence type="ECO:0000256" key="3">
    <source>
        <dbReference type="ARBA" id="ARBA00022448"/>
    </source>
</evidence>
<keyword evidence="3" id="KW-0813">Transport</keyword>
<feature type="signal peptide" evidence="5">
    <location>
        <begin position="1"/>
        <end position="29"/>
    </location>
</feature>
<dbReference type="GO" id="GO:1904680">
    <property type="term" value="F:peptide transmembrane transporter activity"/>
    <property type="evidence" value="ECO:0007669"/>
    <property type="project" value="TreeGrafter"/>
</dbReference>
<dbReference type="InterPro" id="IPR000914">
    <property type="entry name" value="SBP_5_dom"/>
</dbReference>
<accession>A0A7M4DNK1</accession>
<name>A0A7M4DNK1_9MICO</name>
<feature type="domain" description="Solute-binding protein family 5" evidence="6">
    <location>
        <begin position="84"/>
        <end position="414"/>
    </location>
</feature>
<dbReference type="Gene3D" id="3.10.105.10">
    <property type="entry name" value="Dipeptide-binding Protein, Domain 3"/>
    <property type="match status" value="1"/>
</dbReference>
<dbReference type="GO" id="GO:0015833">
    <property type="term" value="P:peptide transport"/>
    <property type="evidence" value="ECO:0007669"/>
    <property type="project" value="TreeGrafter"/>
</dbReference>
<dbReference type="Proteomes" id="UP000419743">
    <property type="component" value="Unassembled WGS sequence"/>
</dbReference>
<dbReference type="EMBL" id="CACRYJ010000055">
    <property type="protein sequence ID" value="VZO39032.1"/>
    <property type="molecule type" value="Genomic_DNA"/>
</dbReference>
<evidence type="ECO:0000256" key="1">
    <source>
        <dbReference type="ARBA" id="ARBA00004196"/>
    </source>
</evidence>
<comment type="caution">
    <text evidence="7">The sequence shown here is derived from an EMBL/GenBank/DDBJ whole genome shotgun (WGS) entry which is preliminary data.</text>
</comment>
<reference evidence="7 8" key="1">
    <citation type="submission" date="2019-11" db="EMBL/GenBank/DDBJ databases">
        <authorList>
            <person name="Criscuolo A."/>
        </authorList>
    </citation>
    <scope>NUCLEOTIDE SEQUENCE [LARGE SCALE GENOMIC DNA]</scope>
    <source>
        <strain evidence="7">CIP111667</strain>
    </source>
</reference>
<dbReference type="PANTHER" id="PTHR30290:SF10">
    <property type="entry name" value="PERIPLASMIC OLIGOPEPTIDE-BINDING PROTEIN-RELATED"/>
    <property type="match status" value="1"/>
</dbReference>
<dbReference type="AlphaFoldDB" id="A0A7M4DNK1"/>
<evidence type="ECO:0000313" key="7">
    <source>
        <dbReference type="EMBL" id="VZO39032.1"/>
    </source>
</evidence>
<dbReference type="GO" id="GO:0043190">
    <property type="term" value="C:ATP-binding cassette (ABC) transporter complex"/>
    <property type="evidence" value="ECO:0007669"/>
    <property type="project" value="InterPro"/>
</dbReference>
<comment type="subcellular location">
    <subcellularLocation>
        <location evidence="1">Cell envelope</location>
    </subcellularLocation>
</comment>
<feature type="chain" id="PRO_5038512034" evidence="5">
    <location>
        <begin position="30"/>
        <end position="509"/>
    </location>
</feature>
<evidence type="ECO:0000313" key="8">
    <source>
        <dbReference type="Proteomes" id="UP000419743"/>
    </source>
</evidence>
<dbReference type="Pfam" id="PF00496">
    <property type="entry name" value="SBP_bac_5"/>
    <property type="match status" value="1"/>
</dbReference>